<dbReference type="PATRIC" id="fig|301148.3.peg.2690"/>
<feature type="chain" id="PRO_5038618230" description="Capsule synthesis protein CapA domain-containing protein" evidence="2">
    <location>
        <begin position="19"/>
        <end position="383"/>
    </location>
</feature>
<proteinExistence type="inferred from homology"/>
<evidence type="ECO:0000256" key="1">
    <source>
        <dbReference type="ARBA" id="ARBA00005662"/>
    </source>
</evidence>
<dbReference type="PANTHER" id="PTHR33393">
    <property type="entry name" value="POLYGLUTAMINE SYNTHESIS ACCESSORY PROTEIN RV0574C-RELATED"/>
    <property type="match status" value="1"/>
</dbReference>
<protein>
    <recommendedName>
        <fullName evidence="3">Capsule synthesis protein CapA domain-containing protein</fullName>
    </recommendedName>
</protein>
<dbReference type="Proteomes" id="UP000075683">
    <property type="component" value="Unassembled WGS sequence"/>
</dbReference>
<evidence type="ECO:0000313" key="5">
    <source>
        <dbReference type="Proteomes" id="UP000075683"/>
    </source>
</evidence>
<dbReference type="SUPFAM" id="SSF56300">
    <property type="entry name" value="Metallo-dependent phosphatases"/>
    <property type="match status" value="1"/>
</dbReference>
<dbReference type="InterPro" id="IPR029052">
    <property type="entry name" value="Metallo-depent_PP-like"/>
</dbReference>
<dbReference type="SMART" id="SM00854">
    <property type="entry name" value="PGA_cap"/>
    <property type="match status" value="1"/>
</dbReference>
<name>A0A150L5M7_9BACI</name>
<keyword evidence="2" id="KW-0732">Signal</keyword>
<dbReference type="AlphaFoldDB" id="A0A150L5M7"/>
<evidence type="ECO:0000259" key="3">
    <source>
        <dbReference type="SMART" id="SM00854"/>
    </source>
</evidence>
<evidence type="ECO:0000313" key="4">
    <source>
        <dbReference type="EMBL" id="KYD07613.1"/>
    </source>
</evidence>
<dbReference type="Pfam" id="PF09587">
    <property type="entry name" value="PGA_cap"/>
    <property type="match status" value="1"/>
</dbReference>
<feature type="domain" description="Capsule synthesis protein CapA" evidence="3">
    <location>
        <begin position="60"/>
        <end position="304"/>
    </location>
</feature>
<comment type="caution">
    <text evidence="4">The sequence shown here is derived from an EMBL/GenBank/DDBJ whole genome shotgun (WGS) entry which is preliminary data.</text>
</comment>
<dbReference type="OrthoDB" id="9810906at2"/>
<dbReference type="InterPro" id="IPR052169">
    <property type="entry name" value="CW_Biosynth-Accessory"/>
</dbReference>
<dbReference type="InterPro" id="IPR019079">
    <property type="entry name" value="Capsule_synth_CapA"/>
</dbReference>
<dbReference type="RefSeq" id="WP_020154318.1">
    <property type="nucleotide sequence ID" value="NZ_LQYT01000147.1"/>
</dbReference>
<accession>A0A150L5M7</accession>
<dbReference type="PANTHER" id="PTHR33393:SF12">
    <property type="entry name" value="CAPSULE BIOSYNTHESIS PROTEIN CAPA"/>
    <property type="match status" value="1"/>
</dbReference>
<dbReference type="Gene3D" id="3.60.21.10">
    <property type="match status" value="1"/>
</dbReference>
<evidence type="ECO:0000256" key="2">
    <source>
        <dbReference type="SAM" id="SignalP"/>
    </source>
</evidence>
<feature type="signal peptide" evidence="2">
    <location>
        <begin position="1"/>
        <end position="18"/>
    </location>
</feature>
<reference evidence="4 5" key="1">
    <citation type="submission" date="2016-01" db="EMBL/GenBank/DDBJ databases">
        <title>Draft Genome Sequences of Seven Thermophilic Sporeformers Isolated from Foods.</title>
        <authorList>
            <person name="Berendsen E.M."/>
            <person name="Wells-Bennik M.H."/>
            <person name="Krawcyk A.O."/>
            <person name="De Jong A."/>
            <person name="Holsappel S."/>
            <person name="Eijlander R.T."/>
            <person name="Kuipers O.P."/>
        </authorList>
    </citation>
    <scope>NUCLEOTIDE SEQUENCE [LARGE SCALE GENOMIC DNA]</scope>
    <source>
        <strain evidence="4 5">B4135</strain>
    </source>
</reference>
<gene>
    <name evidence="4" type="ORF">B4135_4294</name>
</gene>
<dbReference type="CDD" id="cd07381">
    <property type="entry name" value="MPP_CapA"/>
    <property type="match status" value="1"/>
</dbReference>
<dbReference type="STRING" id="301148.B4135_4294"/>
<comment type="similarity">
    <text evidence="1">Belongs to the CapA family.</text>
</comment>
<sequence length="383" mass="42947">MKKLAIFLAVLLCMAALSLTTVLSIRHKALPASASGLKFRGNTGIMTTESVFKSWKQTAKIGAVGDILIHDWLYEDAFTGSGYDFKPMFQYVKDEMRNADLLLANQETVLGGVELGLSSYPTFNSPQEVGDALIGSGVDIVSTANNHTLDRGERAILNAIAYYERAGLPYVGHFKSESDRQTLRILSANGISFAFLAYTYGTNGIPVPEGKPYLVNLIDLEAMKREIKRARERADVVVMSLHWGNEYQRFPSEEQKKIARELAESGADIIFGHHPHVLQPFEWIETKGRKVFVAYSLGNFLSGQMWDYKDIGGIVKIQVTKTVDGGGTKIELHSPEFFPTYVSNQHLHRYRIVPLKDAGRFGLPDARHKQEEILQHMFQWIHP</sequence>
<dbReference type="EMBL" id="LQYT01000147">
    <property type="protein sequence ID" value="KYD07613.1"/>
    <property type="molecule type" value="Genomic_DNA"/>
</dbReference>
<organism evidence="4 5">
    <name type="scientific">Caldibacillus debilis</name>
    <dbReference type="NCBI Taxonomy" id="301148"/>
    <lineage>
        <taxon>Bacteria</taxon>
        <taxon>Bacillati</taxon>
        <taxon>Bacillota</taxon>
        <taxon>Bacilli</taxon>
        <taxon>Bacillales</taxon>
        <taxon>Bacillaceae</taxon>
        <taxon>Caldibacillus</taxon>
    </lineage>
</organism>